<feature type="compositionally biased region" description="Low complexity" evidence="5">
    <location>
        <begin position="498"/>
        <end position="511"/>
    </location>
</feature>
<evidence type="ECO:0000259" key="6">
    <source>
        <dbReference type="PROSITE" id="PS50089"/>
    </source>
</evidence>
<dbReference type="InterPro" id="IPR013083">
    <property type="entry name" value="Znf_RING/FYVE/PHD"/>
</dbReference>
<keyword evidence="3" id="KW-0862">Zinc</keyword>
<feature type="compositionally biased region" description="Basic and acidic residues" evidence="5">
    <location>
        <begin position="90"/>
        <end position="100"/>
    </location>
</feature>
<feature type="compositionally biased region" description="Low complexity" evidence="5">
    <location>
        <begin position="208"/>
        <end position="220"/>
    </location>
</feature>
<dbReference type="SMART" id="SM00184">
    <property type="entry name" value="RING"/>
    <property type="match status" value="1"/>
</dbReference>
<keyword evidence="8" id="KW-1185">Reference proteome</keyword>
<proteinExistence type="predicted"/>
<feature type="compositionally biased region" description="Basic and acidic residues" evidence="5">
    <location>
        <begin position="462"/>
        <end position="478"/>
    </location>
</feature>
<evidence type="ECO:0000313" key="7">
    <source>
        <dbReference type="EMBL" id="GAQ83870.1"/>
    </source>
</evidence>
<feature type="compositionally biased region" description="Basic and acidic residues" evidence="5">
    <location>
        <begin position="180"/>
        <end position="196"/>
    </location>
</feature>
<dbReference type="OMA" id="WDKADGG"/>
<evidence type="ECO:0000313" key="8">
    <source>
        <dbReference type="Proteomes" id="UP000054558"/>
    </source>
</evidence>
<dbReference type="OrthoDB" id="8062037at2759"/>
<feature type="region of interest" description="Disordered" evidence="5">
    <location>
        <begin position="1222"/>
        <end position="1262"/>
    </location>
</feature>
<dbReference type="SUPFAM" id="SSF57850">
    <property type="entry name" value="RING/U-box"/>
    <property type="match status" value="1"/>
</dbReference>
<feature type="region of interest" description="Disordered" evidence="5">
    <location>
        <begin position="970"/>
        <end position="1131"/>
    </location>
</feature>
<dbReference type="GO" id="GO:0008270">
    <property type="term" value="F:zinc ion binding"/>
    <property type="evidence" value="ECO:0007669"/>
    <property type="project" value="UniProtKB-KW"/>
</dbReference>
<feature type="compositionally biased region" description="Basic residues" evidence="5">
    <location>
        <begin position="724"/>
        <end position="733"/>
    </location>
</feature>
<keyword evidence="2 4" id="KW-0863">Zinc-finger</keyword>
<feature type="compositionally biased region" description="Basic and acidic residues" evidence="5">
    <location>
        <begin position="39"/>
        <end position="59"/>
    </location>
</feature>
<feature type="compositionally biased region" description="Basic and acidic residues" evidence="5">
    <location>
        <begin position="249"/>
        <end position="258"/>
    </location>
</feature>
<feature type="compositionally biased region" description="Gly residues" evidence="5">
    <location>
        <begin position="680"/>
        <end position="696"/>
    </location>
</feature>
<dbReference type="CDD" id="cd16474">
    <property type="entry name" value="RING-H2_RNF111-like"/>
    <property type="match status" value="1"/>
</dbReference>
<evidence type="ECO:0000256" key="5">
    <source>
        <dbReference type="SAM" id="MobiDB-lite"/>
    </source>
</evidence>
<feature type="compositionally biased region" description="Basic and acidic residues" evidence="5">
    <location>
        <begin position="107"/>
        <end position="116"/>
    </location>
</feature>
<dbReference type="GO" id="GO:0005634">
    <property type="term" value="C:nucleus"/>
    <property type="evidence" value="ECO:0000318"/>
    <property type="project" value="GO_Central"/>
</dbReference>
<name>A0A1Y1HYY0_KLENI</name>
<feature type="region of interest" description="Disordered" evidence="5">
    <location>
        <begin position="1"/>
        <end position="614"/>
    </location>
</feature>
<dbReference type="PANTHER" id="PTHR45931:SF3">
    <property type="entry name" value="RING ZINC FINGER-CONTAINING PROTEIN"/>
    <property type="match status" value="1"/>
</dbReference>
<evidence type="ECO:0000256" key="3">
    <source>
        <dbReference type="ARBA" id="ARBA00022833"/>
    </source>
</evidence>
<feature type="compositionally biased region" description="Polar residues" evidence="5">
    <location>
        <begin position="285"/>
        <end position="299"/>
    </location>
</feature>
<feature type="compositionally biased region" description="Basic and acidic residues" evidence="5">
    <location>
        <begin position="919"/>
        <end position="928"/>
    </location>
</feature>
<feature type="compositionally biased region" description="Basic residues" evidence="5">
    <location>
        <begin position="1111"/>
        <end position="1120"/>
    </location>
</feature>
<feature type="compositionally biased region" description="Low complexity" evidence="5">
    <location>
        <begin position="1435"/>
        <end position="1445"/>
    </location>
</feature>
<dbReference type="InterPro" id="IPR051834">
    <property type="entry name" value="RING_finger_E3_ligase"/>
</dbReference>
<reference evidence="7 8" key="1">
    <citation type="journal article" date="2014" name="Nat. Commun.">
        <title>Klebsormidium flaccidum genome reveals primary factors for plant terrestrial adaptation.</title>
        <authorList>
            <person name="Hori K."/>
            <person name="Maruyama F."/>
            <person name="Fujisawa T."/>
            <person name="Togashi T."/>
            <person name="Yamamoto N."/>
            <person name="Seo M."/>
            <person name="Sato S."/>
            <person name="Yamada T."/>
            <person name="Mori H."/>
            <person name="Tajima N."/>
            <person name="Moriyama T."/>
            <person name="Ikeuchi M."/>
            <person name="Watanabe M."/>
            <person name="Wada H."/>
            <person name="Kobayashi K."/>
            <person name="Saito M."/>
            <person name="Masuda T."/>
            <person name="Sasaki-Sekimoto Y."/>
            <person name="Mashiguchi K."/>
            <person name="Awai K."/>
            <person name="Shimojima M."/>
            <person name="Masuda S."/>
            <person name="Iwai M."/>
            <person name="Nobusawa T."/>
            <person name="Narise T."/>
            <person name="Kondo S."/>
            <person name="Saito H."/>
            <person name="Sato R."/>
            <person name="Murakawa M."/>
            <person name="Ihara Y."/>
            <person name="Oshima-Yamada Y."/>
            <person name="Ohtaka K."/>
            <person name="Satoh M."/>
            <person name="Sonobe K."/>
            <person name="Ishii M."/>
            <person name="Ohtani R."/>
            <person name="Kanamori-Sato M."/>
            <person name="Honoki R."/>
            <person name="Miyazaki D."/>
            <person name="Mochizuki H."/>
            <person name="Umetsu J."/>
            <person name="Higashi K."/>
            <person name="Shibata D."/>
            <person name="Kamiya Y."/>
            <person name="Sato N."/>
            <person name="Nakamura Y."/>
            <person name="Tabata S."/>
            <person name="Ida S."/>
            <person name="Kurokawa K."/>
            <person name="Ohta H."/>
        </authorList>
    </citation>
    <scope>NUCLEOTIDE SEQUENCE [LARGE SCALE GENOMIC DNA]</scope>
    <source>
        <strain evidence="7 8">NIES-2285</strain>
    </source>
</reference>
<keyword evidence="1" id="KW-0479">Metal-binding</keyword>
<dbReference type="GO" id="GO:0061630">
    <property type="term" value="F:ubiquitin protein ligase activity"/>
    <property type="evidence" value="ECO:0000318"/>
    <property type="project" value="GO_Central"/>
</dbReference>
<feature type="compositionally biased region" description="Polar residues" evidence="5">
    <location>
        <begin position="670"/>
        <end position="679"/>
    </location>
</feature>
<dbReference type="EMBL" id="DF237115">
    <property type="protein sequence ID" value="GAQ83870.1"/>
    <property type="molecule type" value="Genomic_DNA"/>
</dbReference>
<feature type="compositionally biased region" description="Gly residues" evidence="5">
    <location>
        <begin position="1446"/>
        <end position="1457"/>
    </location>
</feature>
<evidence type="ECO:0000256" key="4">
    <source>
        <dbReference type="PROSITE-ProRule" id="PRU00175"/>
    </source>
</evidence>
<organism evidence="7 8">
    <name type="scientific">Klebsormidium nitens</name>
    <name type="common">Green alga</name>
    <name type="synonym">Ulothrix nitens</name>
    <dbReference type="NCBI Taxonomy" id="105231"/>
    <lineage>
        <taxon>Eukaryota</taxon>
        <taxon>Viridiplantae</taxon>
        <taxon>Streptophyta</taxon>
        <taxon>Klebsormidiophyceae</taxon>
        <taxon>Klebsormidiales</taxon>
        <taxon>Klebsormidiaceae</taxon>
        <taxon>Klebsormidium</taxon>
    </lineage>
</organism>
<feature type="compositionally biased region" description="Basic and acidic residues" evidence="5">
    <location>
        <begin position="574"/>
        <end position="589"/>
    </location>
</feature>
<dbReference type="Proteomes" id="UP000054558">
    <property type="component" value="Unassembled WGS sequence"/>
</dbReference>
<dbReference type="PANTHER" id="PTHR45931">
    <property type="entry name" value="SI:CH211-59O9.10"/>
    <property type="match status" value="1"/>
</dbReference>
<dbReference type="Gene3D" id="3.30.40.10">
    <property type="entry name" value="Zinc/RING finger domain, C3HC4 (zinc finger)"/>
    <property type="match status" value="1"/>
</dbReference>
<evidence type="ECO:0000256" key="2">
    <source>
        <dbReference type="ARBA" id="ARBA00022771"/>
    </source>
</evidence>
<dbReference type="PROSITE" id="PS50089">
    <property type="entry name" value="ZF_RING_2"/>
    <property type="match status" value="1"/>
</dbReference>
<dbReference type="Pfam" id="PF13639">
    <property type="entry name" value="zf-RING_2"/>
    <property type="match status" value="1"/>
</dbReference>
<gene>
    <name evidence="7" type="ORF">KFL_001660070</name>
</gene>
<feature type="region of interest" description="Disordered" evidence="5">
    <location>
        <begin position="822"/>
        <end position="940"/>
    </location>
</feature>
<feature type="compositionally biased region" description="Polar residues" evidence="5">
    <location>
        <begin position="604"/>
        <end position="614"/>
    </location>
</feature>
<feature type="region of interest" description="Disordered" evidence="5">
    <location>
        <begin position="1403"/>
        <end position="1457"/>
    </location>
</feature>
<accession>A0A1Y1HYY0</accession>
<dbReference type="STRING" id="105231.A0A1Y1HYY0"/>
<feature type="region of interest" description="Disordered" evidence="5">
    <location>
        <begin position="1347"/>
        <end position="1386"/>
    </location>
</feature>
<feature type="compositionally biased region" description="Basic and acidic residues" evidence="5">
    <location>
        <begin position="1245"/>
        <end position="1262"/>
    </location>
</feature>
<dbReference type="GO" id="GO:0006511">
    <property type="term" value="P:ubiquitin-dependent protein catabolic process"/>
    <property type="evidence" value="ECO:0000318"/>
    <property type="project" value="GO_Central"/>
</dbReference>
<evidence type="ECO:0000256" key="1">
    <source>
        <dbReference type="ARBA" id="ARBA00022723"/>
    </source>
</evidence>
<sequence>MESGHANGLNQPTRRRSLRSQDLGLSENEDDGEAPLHFSTREVKKSTEKKMTEKAREGPGFRNPFAGDRQAVGRLGVSSGGASQNGLFKADADGPREADVRTLGSEDGSRSLDVPHRSTAGRVTEGLKRGAQSGKASGLRNEKIAGTKVIDDLRVSDSEEDESPLPTRSRPTASIAGRKLVGEERTDSTPDREGWRARKGAQGQTTVGSGSQNASGSAGNIGRTGGLSQSASEAQEDQHASAIPGTDTQTHEAWGKLAEEEDREEGVKEERTAVGGWTDFKEGTRSASENGGEGKSQSLGGQEAAGEVAGEEGSGGNEVRKDEGEARMQAGGVEEKLSDPEVLLTRSGERSGGYVHGEKSRSRGSVPEETVAGAALCEAIAEEGTRHRADSQPESGGWRSRKVSLSQDSVQTEGGVNGRHSKDPALAVDTSAVQTEGPEAVSTGDDEPGPSNLNPGESPSEEQNKGTGDRMRPEKSTGEDAPFLGRASSVPESSNAWSRQLSLRLLRPSLSGEPSTALPEDSWRDARAPSVHVESGDGGSPGLEPLEEGTETVPRLEAAGGLDLATGGPVGESFGEREGAGRTHEESNGRRRRPFISLDDSPGTAGTSAEQLENLNGLHAAADWRGSAALGIGKPSLRQRPRPTFLSESSLSDEEEPMPLVRRSQWSRRAPQTGSVSQNNGGGLQTDGAVGLGGGRSHQAPAGPELVQIPESPEGENGPLSPPQRRRSARHRRGDLGEGPRSLQILEPEEVTGLGGGERRGGVSNGLADSAQLQEEDGQETAGRGAEIWSGSKAPVEKREAGVLGRPQRRRFLLGRLEELGAAASERSGGPSDSETANHALPGGDSGASGLTAANQLGTESADVIEEGDRFSRPSFWTRRTAGTDAAQRSRGLRAAFVQPRERASEGAWGSGSLESEEEGRGKGREIAETENEGSVERRGVVGARRDVGFPASRGLSLARARREQTGGLLPGLRSTLVGESEGRSEAGADAGPLGLEGLERGGFAAGRRVPALNGRGGSENASDRDFAGSAGVGRLNVPEITGQRQDYSLAGRSGAERFGGTENRVRVAAGESLEAGVGERQSGLASQTRGGGISSEGDEDEDVPIAAAQRSRRAKRRRSEMRPAPSVIVDLDGSDEEEVLAHRTRVRRRGPAGGNLEVSGAGLGRARAGEALEVPDEGLGVRGRGSRSRGGVMRGLGGSLEDAVSRLGVLGGRLEVPREGRGVRSLARGPERRGGEPVGSLEVPEVRDEEAQRRTQLEEDERLARELQRREEMEASDTLTRADAEFARRLQMEMEEEASMRALPTQTDPHFGHFGGAPIPWDEPEGGLDFPSERNPPSRSGGVRFTPANIPGTSFPRMGVPNTGGTRGPPLLQRSNPRNMPPPEDATFRRASDLLGGAAAALEAPPGEAEAARRSVRTAVAGGRGSEARGRGGAVVPRGGARAVRGGGGGRGRGGGYAAARGGGVRARYGRGAHNWNAGPGHRLDDPPTPEVSFGPGLSMEDRMELLMAMEEAAHYGGGMGFGGGRGRGAGFGGLGALGLIAGSRDFDERDYEMLLRLDEGGPSPSRPRGATAGEIRSLPTNKASAADIAAGPCTICLDTPEEGDVIKRLPCMHIFHQKCIDDWLQRQPLCPICKASVRT</sequence>
<protein>
    <submittedName>
        <fullName evidence="7">Zinc finger RING-type domain containing protein</fullName>
    </submittedName>
</protein>
<feature type="compositionally biased region" description="Basic and acidic residues" evidence="5">
    <location>
        <begin position="140"/>
        <end position="157"/>
    </location>
</feature>
<dbReference type="InterPro" id="IPR001841">
    <property type="entry name" value="Znf_RING"/>
</dbReference>
<feature type="compositionally biased region" description="Low complexity" evidence="5">
    <location>
        <begin position="991"/>
        <end position="1009"/>
    </location>
</feature>
<feature type="domain" description="RING-type" evidence="6">
    <location>
        <begin position="1595"/>
        <end position="1636"/>
    </location>
</feature>
<feature type="region of interest" description="Disordered" evidence="5">
    <location>
        <begin position="632"/>
        <end position="810"/>
    </location>
</feature>
<feature type="region of interest" description="Disordered" evidence="5">
    <location>
        <begin position="1178"/>
        <end position="1198"/>
    </location>
</feature>
<feature type="compositionally biased region" description="Polar residues" evidence="5">
    <location>
        <begin position="403"/>
        <end position="414"/>
    </location>
</feature>